<dbReference type="Gene3D" id="3.30.70.920">
    <property type="match status" value="1"/>
</dbReference>
<protein>
    <recommendedName>
        <fullName evidence="2">Transcription regulator AsnC/Lrp ligand binding domain-containing protein</fullName>
    </recommendedName>
</protein>
<dbReference type="InterPro" id="IPR011008">
    <property type="entry name" value="Dimeric_a/b-barrel"/>
</dbReference>
<name>A0A645IEI4_9ZZZZ</name>
<comment type="caution">
    <text evidence="1">The sequence shown here is derived from an EMBL/GenBank/DDBJ whole genome shotgun (WGS) entry which is preliminary data.</text>
</comment>
<proteinExistence type="predicted"/>
<dbReference type="SUPFAM" id="SSF54909">
    <property type="entry name" value="Dimeric alpha+beta barrel"/>
    <property type="match status" value="1"/>
</dbReference>
<sequence>MRLTAIIDPEAFGYKTAVDIFLEVDPECEEAVIETFLKTREVSYIALGQGTKDLSIECRFQTNNDMHEFLRKKLPTIDGVTIRGYSLVPRIIRNIDEWMPRDDDFGVEENEEDI</sequence>
<dbReference type="AlphaFoldDB" id="A0A645IEI4"/>
<reference evidence="1" key="1">
    <citation type="submission" date="2019-08" db="EMBL/GenBank/DDBJ databases">
        <authorList>
            <person name="Kucharzyk K."/>
            <person name="Murdoch R.W."/>
            <person name="Higgins S."/>
            <person name="Loffler F."/>
        </authorList>
    </citation>
    <scope>NUCLEOTIDE SEQUENCE</scope>
</reference>
<organism evidence="1">
    <name type="scientific">bioreactor metagenome</name>
    <dbReference type="NCBI Taxonomy" id="1076179"/>
    <lineage>
        <taxon>unclassified sequences</taxon>
        <taxon>metagenomes</taxon>
        <taxon>ecological metagenomes</taxon>
    </lineage>
</organism>
<accession>A0A645IEI4</accession>
<gene>
    <name evidence="1" type="ORF">SDC9_196867</name>
</gene>
<evidence type="ECO:0008006" key="2">
    <source>
        <dbReference type="Google" id="ProtNLM"/>
    </source>
</evidence>
<dbReference type="EMBL" id="VSSQ01112297">
    <property type="protein sequence ID" value="MPN49252.1"/>
    <property type="molecule type" value="Genomic_DNA"/>
</dbReference>
<evidence type="ECO:0000313" key="1">
    <source>
        <dbReference type="EMBL" id="MPN49252.1"/>
    </source>
</evidence>